<dbReference type="OrthoDB" id="5296at2759"/>
<accession>A0A9W9SMY3</accession>
<reference evidence="2" key="1">
    <citation type="submission" date="2022-12" db="EMBL/GenBank/DDBJ databases">
        <authorList>
            <person name="Petersen C."/>
        </authorList>
    </citation>
    <scope>NUCLEOTIDE SEQUENCE</scope>
    <source>
        <strain evidence="2">IBT 29677</strain>
    </source>
</reference>
<dbReference type="Gene3D" id="3.40.50.720">
    <property type="entry name" value="NAD(P)-binding Rossmann-like Domain"/>
    <property type="match status" value="1"/>
</dbReference>
<keyword evidence="3" id="KW-1185">Reference proteome</keyword>
<dbReference type="PANTHER" id="PTHR43544:SF12">
    <property type="entry name" value="NAD(P)-BINDING ROSSMANN-FOLD SUPERFAMILY PROTEIN"/>
    <property type="match status" value="1"/>
</dbReference>
<comment type="similarity">
    <text evidence="1">Belongs to the short-chain dehydrogenases/reductases (SDR) family.</text>
</comment>
<dbReference type="InterPro" id="IPR036291">
    <property type="entry name" value="NAD(P)-bd_dom_sf"/>
</dbReference>
<dbReference type="InterPro" id="IPR051468">
    <property type="entry name" value="Fungal_SecMetab_SDRs"/>
</dbReference>
<protein>
    <recommendedName>
        <fullName evidence="4">Short-chain dehydrogenase/reductase</fullName>
    </recommendedName>
</protein>
<reference evidence="2" key="2">
    <citation type="journal article" date="2023" name="IMA Fungus">
        <title>Comparative genomic study of the Penicillium genus elucidates a diverse pangenome and 15 lateral gene transfer events.</title>
        <authorList>
            <person name="Petersen C."/>
            <person name="Sorensen T."/>
            <person name="Nielsen M.R."/>
            <person name="Sondergaard T.E."/>
            <person name="Sorensen J.L."/>
            <person name="Fitzpatrick D.A."/>
            <person name="Frisvad J.C."/>
            <person name="Nielsen K.L."/>
        </authorList>
    </citation>
    <scope>NUCLEOTIDE SEQUENCE</scope>
    <source>
        <strain evidence="2">IBT 29677</strain>
    </source>
</reference>
<dbReference type="PANTHER" id="PTHR43544">
    <property type="entry name" value="SHORT-CHAIN DEHYDROGENASE/REDUCTASE"/>
    <property type="match status" value="1"/>
</dbReference>
<dbReference type="GO" id="GO:0016491">
    <property type="term" value="F:oxidoreductase activity"/>
    <property type="evidence" value="ECO:0007669"/>
    <property type="project" value="TreeGrafter"/>
</dbReference>
<dbReference type="EMBL" id="JAPZBU010000011">
    <property type="protein sequence ID" value="KAJ5379303.1"/>
    <property type="molecule type" value="Genomic_DNA"/>
</dbReference>
<sequence>MAGGSHGFALVAPASRGLGLAFAQQLLTRTELPVVATTRKDCAGVRDRILTGKNVPSSAERRLRLFEVDVKDESTISSMADAIRRDYPDTPLRLALTVPGILHVEKSPSQIDAASALDSFQVNALGPLLLMKHLSQFLPAKSTPEFQSTSTSGTGGESQLELPSHAVYAMMAARVGSISDNSSGGWYSYRASKASVFQLAKTFDLYLRSKSGKKALAVALHPGTVRTDFTKDFWKGREMLEPSDSAERLLKFLIGMSPDFDGGRGKCWDWKGDEVYP</sequence>
<dbReference type="GO" id="GO:0005737">
    <property type="term" value="C:cytoplasm"/>
    <property type="evidence" value="ECO:0007669"/>
    <property type="project" value="TreeGrafter"/>
</dbReference>
<evidence type="ECO:0000313" key="2">
    <source>
        <dbReference type="EMBL" id="KAJ5379303.1"/>
    </source>
</evidence>
<dbReference type="SUPFAM" id="SSF51735">
    <property type="entry name" value="NAD(P)-binding Rossmann-fold domains"/>
    <property type="match status" value="1"/>
</dbReference>
<dbReference type="PRINTS" id="PR00081">
    <property type="entry name" value="GDHRDH"/>
</dbReference>
<dbReference type="AlphaFoldDB" id="A0A9W9SMY3"/>
<dbReference type="Proteomes" id="UP001147747">
    <property type="component" value="Unassembled WGS sequence"/>
</dbReference>
<gene>
    <name evidence="2" type="ORF">N7509_012422</name>
</gene>
<organism evidence="2 3">
    <name type="scientific">Penicillium cosmopolitanum</name>
    <dbReference type="NCBI Taxonomy" id="1131564"/>
    <lineage>
        <taxon>Eukaryota</taxon>
        <taxon>Fungi</taxon>
        <taxon>Dikarya</taxon>
        <taxon>Ascomycota</taxon>
        <taxon>Pezizomycotina</taxon>
        <taxon>Eurotiomycetes</taxon>
        <taxon>Eurotiomycetidae</taxon>
        <taxon>Eurotiales</taxon>
        <taxon>Aspergillaceae</taxon>
        <taxon>Penicillium</taxon>
    </lineage>
</organism>
<dbReference type="InterPro" id="IPR002347">
    <property type="entry name" value="SDR_fam"/>
</dbReference>
<proteinExistence type="inferred from homology"/>
<evidence type="ECO:0008006" key="4">
    <source>
        <dbReference type="Google" id="ProtNLM"/>
    </source>
</evidence>
<name>A0A9W9SMY3_9EURO</name>
<comment type="caution">
    <text evidence="2">The sequence shown here is derived from an EMBL/GenBank/DDBJ whole genome shotgun (WGS) entry which is preliminary data.</text>
</comment>
<dbReference type="GeneID" id="81376039"/>
<evidence type="ECO:0000313" key="3">
    <source>
        <dbReference type="Proteomes" id="UP001147747"/>
    </source>
</evidence>
<evidence type="ECO:0000256" key="1">
    <source>
        <dbReference type="ARBA" id="ARBA00006484"/>
    </source>
</evidence>
<dbReference type="RefSeq" id="XP_056483089.1">
    <property type="nucleotide sequence ID" value="XM_056637059.1"/>
</dbReference>